<dbReference type="Proteomes" id="UP001432322">
    <property type="component" value="Unassembled WGS sequence"/>
</dbReference>
<evidence type="ECO:0000313" key="4">
    <source>
        <dbReference type="Proteomes" id="UP001432322"/>
    </source>
</evidence>
<keyword evidence="2" id="KW-0472">Membrane</keyword>
<evidence type="ECO:0000313" key="3">
    <source>
        <dbReference type="EMBL" id="GMT34612.1"/>
    </source>
</evidence>
<keyword evidence="2" id="KW-0812">Transmembrane</keyword>
<dbReference type="EMBL" id="BTSY01000006">
    <property type="protein sequence ID" value="GMT34612.1"/>
    <property type="molecule type" value="Genomic_DNA"/>
</dbReference>
<feature type="transmembrane region" description="Helical" evidence="2">
    <location>
        <begin position="168"/>
        <end position="186"/>
    </location>
</feature>
<feature type="transmembrane region" description="Helical" evidence="2">
    <location>
        <begin position="55"/>
        <end position="77"/>
    </location>
</feature>
<comment type="caution">
    <text evidence="3">The sequence shown here is derived from an EMBL/GenBank/DDBJ whole genome shotgun (WGS) entry which is preliminary data.</text>
</comment>
<reference evidence="3" key="1">
    <citation type="submission" date="2023-10" db="EMBL/GenBank/DDBJ databases">
        <title>Genome assembly of Pristionchus species.</title>
        <authorList>
            <person name="Yoshida K."/>
            <person name="Sommer R.J."/>
        </authorList>
    </citation>
    <scope>NUCLEOTIDE SEQUENCE</scope>
    <source>
        <strain evidence="3">RS5133</strain>
    </source>
</reference>
<feature type="transmembrane region" description="Helical" evidence="2">
    <location>
        <begin position="102"/>
        <end position="125"/>
    </location>
</feature>
<feature type="non-terminal residue" evidence="3">
    <location>
        <position position="1"/>
    </location>
</feature>
<dbReference type="AlphaFoldDB" id="A0AAV5WRG8"/>
<feature type="transmembrane region" description="Helical" evidence="2">
    <location>
        <begin position="132"/>
        <end position="156"/>
    </location>
</feature>
<name>A0AAV5WRG8_9BILA</name>
<gene>
    <name evidence="3" type="ORF">PFISCL1PPCAC_25909</name>
</gene>
<feature type="region of interest" description="Disordered" evidence="1">
    <location>
        <begin position="1"/>
        <end position="36"/>
    </location>
</feature>
<proteinExistence type="predicted"/>
<organism evidence="3 4">
    <name type="scientific">Pristionchus fissidentatus</name>
    <dbReference type="NCBI Taxonomy" id="1538716"/>
    <lineage>
        <taxon>Eukaryota</taxon>
        <taxon>Metazoa</taxon>
        <taxon>Ecdysozoa</taxon>
        <taxon>Nematoda</taxon>
        <taxon>Chromadorea</taxon>
        <taxon>Rhabditida</taxon>
        <taxon>Rhabditina</taxon>
        <taxon>Diplogasteromorpha</taxon>
        <taxon>Diplogasteroidea</taxon>
        <taxon>Neodiplogasteridae</taxon>
        <taxon>Pristionchus</taxon>
    </lineage>
</organism>
<accession>A0AAV5WRG8</accession>
<evidence type="ECO:0000256" key="1">
    <source>
        <dbReference type="SAM" id="MobiDB-lite"/>
    </source>
</evidence>
<keyword evidence="4" id="KW-1185">Reference proteome</keyword>
<sequence>SDLSITSKDDQAFFPKKENEQKDDTRSQKSGSISSDGRRTWFLEPELWGRSAMTVATLHILLLVGICMLSTAFALMYRPPYTLCGEPIISALSEGYPREHLILHRIFISIACIPLPFIMIGAWALRGHHPNFLWPIALLYSMSFSFLIAALVFFGLQTTKVTLEGSFMEFPCAFSPFVLTAVLMLYTQHGCRVMMCARADMQDDMLSDTLSTCSSFVSEYQEPKKVPM</sequence>
<protein>
    <submittedName>
        <fullName evidence="3">Uncharacterized protein</fullName>
    </submittedName>
</protein>
<keyword evidence="2" id="KW-1133">Transmembrane helix</keyword>
<evidence type="ECO:0000256" key="2">
    <source>
        <dbReference type="SAM" id="Phobius"/>
    </source>
</evidence>
<feature type="compositionally biased region" description="Basic and acidic residues" evidence="1">
    <location>
        <begin position="7"/>
        <end position="27"/>
    </location>
</feature>